<gene>
    <name evidence="2" type="ORF">GCM10025872_25590</name>
</gene>
<evidence type="ECO:0000256" key="1">
    <source>
        <dbReference type="SAM" id="MobiDB-lite"/>
    </source>
</evidence>
<accession>A0ABM8HD58</accession>
<feature type="compositionally biased region" description="Basic and acidic residues" evidence="1">
    <location>
        <begin position="481"/>
        <end position="496"/>
    </location>
</feature>
<organism evidence="2">
    <name type="scientific">Barrientosiimonas endolithica</name>
    <dbReference type="NCBI Taxonomy" id="1535208"/>
    <lineage>
        <taxon>Bacteria</taxon>
        <taxon>Bacillati</taxon>
        <taxon>Actinomycetota</taxon>
        <taxon>Actinomycetes</taxon>
        <taxon>Micrococcales</taxon>
        <taxon>Dermacoccaceae</taxon>
        <taxon>Barrientosiimonas</taxon>
    </lineage>
</organism>
<reference evidence="2" key="2">
    <citation type="submission" date="2023-02" db="EMBL/GenBank/DDBJ databases">
        <authorList>
            <person name="Sun Q."/>
            <person name="Mori K."/>
        </authorList>
    </citation>
    <scope>NUCLEOTIDE SEQUENCE</scope>
    <source>
        <strain evidence="2">NBRC 110608</strain>
    </source>
</reference>
<evidence type="ECO:0000313" key="2">
    <source>
        <dbReference type="EMBL" id="BDZ58902.1"/>
    </source>
</evidence>
<proteinExistence type="predicted"/>
<reference evidence="2" key="1">
    <citation type="journal article" date="2014" name="Int. J. Syst. Evol. Microbiol.">
        <title>Complete genome of a new Firmicutes species belonging to the dominant human colonic microbiota ('Ruminococcus bicirculans') reveals two chromosomes and a selective capacity to utilize plant glucans.</title>
        <authorList>
            <consortium name="NISC Comparative Sequencing Program"/>
            <person name="Wegmann U."/>
            <person name="Louis P."/>
            <person name="Goesmann A."/>
            <person name="Henrissat B."/>
            <person name="Duncan S.H."/>
            <person name="Flint H.J."/>
        </authorList>
    </citation>
    <scope>NUCLEOTIDE SEQUENCE</scope>
    <source>
        <strain evidence="2">NBRC 110608</strain>
    </source>
</reference>
<protein>
    <recommendedName>
        <fullName evidence="3">Methyltransferase type 11 domain-containing protein</fullName>
    </recommendedName>
</protein>
<dbReference type="EMBL" id="AP027735">
    <property type="protein sequence ID" value="BDZ58902.1"/>
    <property type="molecule type" value="Genomic_DNA"/>
</dbReference>
<dbReference type="RefSeq" id="WP_289231152.1">
    <property type="nucleotide sequence ID" value="NZ_AP027735.1"/>
</dbReference>
<sequence>MSDLTPDQPTERPAERSLTAAVLDDALPRAESALVLGPVPDDVRELVGTRTREAVWVDPLGPADASPRLDEVVASGQRYDLVLCLAGLDAVAEPVDALSWSARLDQVVGLLEPGGTLVLRVDNDAPLSALTLDVSRQGWARADEDPTRPVGVTQLDVRLRAARLPVSTVHALLGPADAPVAAVDTAALATARDGSVPAQLVEDALTRIAEEQSGRDEQSGGERVPDLVAASARSGELPALADAWLAVVGGRPRTGYWLDRDGVVLWVDQAGPGQPFVVGGQPAGAARLPQEIPDDVTVERALHRAIARGDDAEFRRLAEGFGGWVRNSASAQKALDLRLDTVRVAAGGSFSRGLTQADPSATPEPDTRLVHAWRRFEERLQAAGRETLWPASLRGEERVRLWLGMSGVEQVPEPVTTDAGEASADGDDAAAAAAAGLPAEVEEELAHLRARVEMLTATLAARDDQLQVREKAIRSLRDQARGAARNRDKAMARTREIQQSSTYRTANQLRRLTLLRHPDALARGIMRRLDSKVRAVRRTR</sequence>
<feature type="region of interest" description="Disordered" evidence="1">
    <location>
        <begin position="481"/>
        <end position="502"/>
    </location>
</feature>
<name>A0ABM8HD58_9MICO</name>
<evidence type="ECO:0008006" key="3">
    <source>
        <dbReference type="Google" id="ProtNLM"/>
    </source>
</evidence>